<dbReference type="Gene3D" id="3.30.420.10">
    <property type="entry name" value="Ribonuclease H-like superfamily/Ribonuclease H"/>
    <property type="match status" value="1"/>
</dbReference>
<dbReference type="InterPro" id="IPR012337">
    <property type="entry name" value="RNaseH-like_sf"/>
</dbReference>
<dbReference type="InterPro" id="IPR036397">
    <property type="entry name" value="RNaseH_sf"/>
</dbReference>
<organism evidence="3 4">
    <name type="scientific">Littorina saxatilis</name>
    <dbReference type="NCBI Taxonomy" id="31220"/>
    <lineage>
        <taxon>Eukaryota</taxon>
        <taxon>Metazoa</taxon>
        <taxon>Spiralia</taxon>
        <taxon>Lophotrochozoa</taxon>
        <taxon>Mollusca</taxon>
        <taxon>Gastropoda</taxon>
        <taxon>Caenogastropoda</taxon>
        <taxon>Littorinimorpha</taxon>
        <taxon>Littorinoidea</taxon>
        <taxon>Littorinidae</taxon>
        <taxon>Littorina</taxon>
    </lineage>
</organism>
<dbReference type="InterPro" id="IPR050951">
    <property type="entry name" value="Retrovirus_Pol_polyprotein"/>
</dbReference>
<evidence type="ECO:0000313" key="4">
    <source>
        <dbReference type="Proteomes" id="UP001374579"/>
    </source>
</evidence>
<dbReference type="PANTHER" id="PTHR37984">
    <property type="entry name" value="PROTEIN CBG26694"/>
    <property type="match status" value="1"/>
</dbReference>
<dbReference type="PROSITE" id="PS50994">
    <property type="entry name" value="INTEGRASE"/>
    <property type="match status" value="1"/>
</dbReference>
<sequence>MEALFADRFDDAIRKEKFSVHILPSRKDYNTMISTLAGQQTKDRGYYYLRSRFELLDIAGSQRIVKKRHDATAHPRYLITKEDLFQRILEAHVSTGHGGVKKTRLGLHDKYCNITERMVAIFLANCESCQKKKSKPNKGLVVKPLCSSGLGSRGQVDLIIMESQPDRDYVNIMNYQDHFTKFNFLRPLKSRTAAEVAYNLIDIFTLIGAPCILQSDNGREFAAKVVYELKELWPSLMIVHGRPRHPQSQGSVERSNHDIKQMLIAWTTDNSCSKWAEGLRFVMLQKNSSAHRNLNNRSPFEVMFGQKPLVGLQKTSLPNDVMRKLETEEELAGLLANTTPPHGETDDDDTDFVPQMSPIDDSRLSPQAAGPSSREDAEHESVSAAIAHLRATQTKARSDTDNEDEEETDFEGSLASQMSPVNDSWSSTNADDGVAPSTREDDAISETVDPLTTHVALINTRREEARKGQDKSRSEMLRRTKQRLSPFQVGDAVLIPVSEFDRGRLDSRNIPGVVVEVTPRETYRIGTEHGTVNTTFSRSELLKGDSNIVRDVNPELMSVRHLAGLHSAHGGQGFSKCSCGSTCSSKRCTCKKSAVKCNSHCHPRNGKCTNK</sequence>
<dbReference type="InterPro" id="IPR001584">
    <property type="entry name" value="Integrase_cat-core"/>
</dbReference>
<reference evidence="3 4" key="1">
    <citation type="submission" date="2024-02" db="EMBL/GenBank/DDBJ databases">
        <title>Chromosome-scale genome assembly of the rough periwinkle Littorina saxatilis.</title>
        <authorList>
            <person name="De Jode A."/>
            <person name="Faria R."/>
            <person name="Formenti G."/>
            <person name="Sims Y."/>
            <person name="Smith T.P."/>
            <person name="Tracey A."/>
            <person name="Wood J.M.D."/>
            <person name="Zagrodzka Z.B."/>
            <person name="Johannesson K."/>
            <person name="Butlin R.K."/>
            <person name="Leder E.H."/>
        </authorList>
    </citation>
    <scope>NUCLEOTIDE SEQUENCE [LARGE SCALE GENOMIC DNA]</scope>
    <source>
        <strain evidence="3">Snail1</strain>
        <tissue evidence="3">Muscle</tissue>
    </source>
</reference>
<proteinExistence type="predicted"/>
<accession>A0AAN9C322</accession>
<dbReference type="EMBL" id="JBAMIC010000001">
    <property type="protein sequence ID" value="KAK7116280.1"/>
    <property type="molecule type" value="Genomic_DNA"/>
</dbReference>
<dbReference type="AlphaFoldDB" id="A0AAN9C322"/>
<dbReference type="SUPFAM" id="SSF53098">
    <property type="entry name" value="Ribonuclease H-like"/>
    <property type="match status" value="1"/>
</dbReference>
<feature type="region of interest" description="Disordered" evidence="1">
    <location>
        <begin position="335"/>
        <end position="478"/>
    </location>
</feature>
<dbReference type="Proteomes" id="UP001374579">
    <property type="component" value="Unassembled WGS sequence"/>
</dbReference>
<evidence type="ECO:0000259" key="2">
    <source>
        <dbReference type="PROSITE" id="PS50994"/>
    </source>
</evidence>
<evidence type="ECO:0000256" key="1">
    <source>
        <dbReference type="SAM" id="MobiDB-lite"/>
    </source>
</evidence>
<keyword evidence="4" id="KW-1185">Reference proteome</keyword>
<gene>
    <name evidence="3" type="ORF">V1264_001989</name>
</gene>
<feature type="compositionally biased region" description="Basic and acidic residues" evidence="1">
    <location>
        <begin position="460"/>
        <end position="478"/>
    </location>
</feature>
<feature type="domain" description="Integrase catalytic" evidence="2">
    <location>
        <begin position="140"/>
        <end position="307"/>
    </location>
</feature>
<comment type="caution">
    <text evidence="3">The sequence shown here is derived from an EMBL/GenBank/DDBJ whole genome shotgun (WGS) entry which is preliminary data.</text>
</comment>
<dbReference type="GO" id="GO:0015074">
    <property type="term" value="P:DNA integration"/>
    <property type="evidence" value="ECO:0007669"/>
    <property type="project" value="InterPro"/>
</dbReference>
<dbReference type="GO" id="GO:0003676">
    <property type="term" value="F:nucleic acid binding"/>
    <property type="evidence" value="ECO:0007669"/>
    <property type="project" value="InterPro"/>
</dbReference>
<evidence type="ECO:0000313" key="3">
    <source>
        <dbReference type="EMBL" id="KAK7116280.1"/>
    </source>
</evidence>
<dbReference type="PANTHER" id="PTHR37984:SF5">
    <property type="entry name" value="PROTEIN NYNRIN-LIKE"/>
    <property type="match status" value="1"/>
</dbReference>
<protein>
    <recommendedName>
        <fullName evidence="2">Integrase catalytic domain-containing protein</fullName>
    </recommendedName>
</protein>
<feature type="compositionally biased region" description="Polar residues" evidence="1">
    <location>
        <begin position="414"/>
        <end position="430"/>
    </location>
</feature>
<feature type="compositionally biased region" description="Acidic residues" evidence="1">
    <location>
        <begin position="401"/>
        <end position="410"/>
    </location>
</feature>
<name>A0AAN9C322_9CAEN</name>